<dbReference type="PANTHER" id="PTHR32387">
    <property type="entry name" value="WU:FJ29H11"/>
    <property type="match status" value="1"/>
</dbReference>
<name>A0A8H5JIW5_9HYPO</name>
<evidence type="ECO:0000313" key="3">
    <source>
        <dbReference type="Proteomes" id="UP000574317"/>
    </source>
</evidence>
<comment type="caution">
    <text evidence="2">The sequence shown here is derived from an EMBL/GenBank/DDBJ whole genome shotgun (WGS) entry which is preliminary data.</text>
</comment>
<feature type="compositionally biased region" description="Polar residues" evidence="1">
    <location>
        <begin position="1285"/>
        <end position="1301"/>
    </location>
</feature>
<reference evidence="2 3" key="1">
    <citation type="submission" date="2020-05" db="EMBL/GenBank/DDBJ databases">
        <title>Identification and distribution of gene clusters putatively required for synthesis of sphingolipid metabolism inhibitors in phylogenetically diverse species of the filamentous fungus Fusarium.</title>
        <authorList>
            <person name="Kim H.-S."/>
            <person name="Busman M."/>
            <person name="Brown D.W."/>
            <person name="Divon H."/>
            <person name="Uhlig S."/>
            <person name="Proctor R.H."/>
        </authorList>
    </citation>
    <scope>NUCLEOTIDE SEQUENCE [LARGE SCALE GENOMIC DNA]</scope>
    <source>
        <strain evidence="2 3">NRRL 25196</strain>
    </source>
</reference>
<organism evidence="2 3">
    <name type="scientific">Fusarium napiforme</name>
    <dbReference type="NCBI Taxonomy" id="42672"/>
    <lineage>
        <taxon>Eukaryota</taxon>
        <taxon>Fungi</taxon>
        <taxon>Dikarya</taxon>
        <taxon>Ascomycota</taxon>
        <taxon>Pezizomycotina</taxon>
        <taxon>Sordariomycetes</taxon>
        <taxon>Hypocreomycetidae</taxon>
        <taxon>Hypocreales</taxon>
        <taxon>Nectriaceae</taxon>
        <taxon>Fusarium</taxon>
        <taxon>Fusarium fujikuroi species complex</taxon>
    </lineage>
</organism>
<gene>
    <name evidence="2" type="ORF">FNAPI_5782</name>
</gene>
<sequence length="1338" mass="153137">MASAEEAEQIIRSLNGDIKLGKHVEHSAKKLLHEIFRYVNSRSFTKVLATSETPVITFRVYDGDRIVIEFNDDGLTKADLETICQPVSKEQTGEYNFRTIVIANKKVRIQSGNFSFDLQHNIPDDDDNVMHPVWVTPTEKVPKNMTRITLYLHDQGSKEEVENLRKTIRSQFEKLHDASFVFLKDIEWMMIEFLDGTGCLVRSKVLQKKNVGRHGVELDISDAEQRTKTRFYHLTNYSVDNSATYVTLAFPLTDNSTPQVDGVEARQLFNFVPLCVSPLAFHIHADFELGDDGQGLDTTSARNINIRDLIANAFFKAILQFIDNKYLWNTWPLFLTPILEDTDPFWSALDTDIRSWISKNPVLRGKSSRAWRLISHLTRVPPEAQDENGKPLFNDPLSESYLLRKYPVAAAAKLTEYGLATMTDARLLELLEMDLESPKPRMHTSTSRDWQIATSRLLTKLLTNDERADKLKSLPIVQLRDGSWTSAASGPVHFPNSEHGAIPQSLKFRDVTLLATFQPERRKLYEKLGVTQPTTKEVRQKILDTFKSAETLLLDDVYEYLRYLYLTHQSFNFFTPHEQPYGDVRVLTTGMKLQNPHTTTVYYPGTDDPYSPESLLGPASMANFLHPKIWNDGADKPGPFHPTWKVWLCDSVGIRERPSLLQAKGQSESESANDGSSTDAGSIVLSDAFYYVHKHHPDRLLGFIERLWIHEGHELLKHPTLVSEIRQLPAKKLCGVDFEVSLQDTWAPSEDLQTSVKVFMMNPDVFPFLKLDDEKDVDLVIATRWSFLTKHFGVKWKHDLDFLVQMVRCIKRSSTKLSSVQIDKLMRVYDLISRTYSLSASEEKAKALEFFKNGGVLYAEANKAAWLKTSHYVWAGPTGLVSKRSIKRFYFENSCAKKQYQSIVRLLVNELKIRDANGDDMVEELRALRSQECKDIPTVHRIYTYLDGQTISPETRRKFHELPLILVEQSGHSEWLRASQCFWSEADANNSNGNLQRCYPDLKSFFLEKLGVKISAYDALLNTTSDNPDDIQEFITSFSDEVRESIPKFPAEPIRQKKIFPVRNPDGDVSLVSLDTDFAIADRQDLRRNLQDHIRILDFDLETVRWLWPFFQWLEIEDRYLSRCVKRSVTVSEDGAASEEVDPWDLRLKAYHITRIAATFRIFATYGNAASLYQRLKTLRVVEVSNISSELEITQDQKAIRPTPQSVTAHISDDEPNFTIYVAKDKKKKIFSVLPRILEEWLRQDRDHRHTFEVISSLTSIIASDISVLDEILEDQGIKELPFENNDTSGSKMASEGTSECLSVREVVGKPSEDDQGESLVLRGRESASEVEAQDRVR</sequence>
<keyword evidence="3" id="KW-1185">Reference proteome</keyword>
<evidence type="ECO:0000256" key="1">
    <source>
        <dbReference type="SAM" id="MobiDB-lite"/>
    </source>
</evidence>
<dbReference type="Proteomes" id="UP000574317">
    <property type="component" value="Unassembled WGS sequence"/>
</dbReference>
<dbReference type="InterPro" id="IPR052957">
    <property type="entry name" value="Auxin_embryo_med"/>
</dbReference>
<feature type="region of interest" description="Disordered" evidence="1">
    <location>
        <begin position="1283"/>
        <end position="1338"/>
    </location>
</feature>
<feature type="compositionally biased region" description="Basic and acidic residues" evidence="1">
    <location>
        <begin position="1323"/>
        <end position="1338"/>
    </location>
</feature>
<proteinExistence type="predicted"/>
<protein>
    <submittedName>
        <fullName evidence="2">Uncharacterized protein</fullName>
    </submittedName>
</protein>
<dbReference type="EMBL" id="JAAOAO010000209">
    <property type="protein sequence ID" value="KAF5556259.1"/>
    <property type="molecule type" value="Genomic_DNA"/>
</dbReference>
<evidence type="ECO:0000313" key="2">
    <source>
        <dbReference type="EMBL" id="KAF5556259.1"/>
    </source>
</evidence>
<dbReference type="PANTHER" id="PTHR32387:SF0">
    <property type="entry name" value="PROTEIN NO VEIN"/>
    <property type="match status" value="1"/>
</dbReference>
<accession>A0A8H5JIW5</accession>